<feature type="signal peptide" evidence="1">
    <location>
        <begin position="1"/>
        <end position="20"/>
    </location>
</feature>
<dbReference type="Proteomes" id="UP000799444">
    <property type="component" value="Unassembled WGS sequence"/>
</dbReference>
<name>A0A9P4QN27_9PLEO</name>
<protein>
    <recommendedName>
        <fullName evidence="4">Lysine-specific metallo-endopeptidase domain-containing protein</fullName>
    </recommendedName>
</protein>
<evidence type="ECO:0000256" key="1">
    <source>
        <dbReference type="SAM" id="SignalP"/>
    </source>
</evidence>
<feature type="chain" id="PRO_5040312257" description="Lysine-specific metallo-endopeptidase domain-containing protein" evidence="1">
    <location>
        <begin position="21"/>
        <end position="268"/>
    </location>
</feature>
<comment type="caution">
    <text evidence="2">The sequence shown here is derived from an EMBL/GenBank/DDBJ whole genome shotgun (WGS) entry which is preliminary data.</text>
</comment>
<accession>A0A9P4QN27</accession>
<dbReference type="Gene3D" id="3.40.390.10">
    <property type="entry name" value="Collagenase (Catalytic Domain)"/>
    <property type="match status" value="1"/>
</dbReference>
<dbReference type="SUPFAM" id="SSF55486">
    <property type="entry name" value="Metalloproteases ('zincins'), catalytic domain"/>
    <property type="match status" value="1"/>
</dbReference>
<dbReference type="InterPro" id="IPR024079">
    <property type="entry name" value="MetalloPept_cat_dom_sf"/>
</dbReference>
<organism evidence="2 3">
    <name type="scientific">Polyplosphaeria fusca</name>
    <dbReference type="NCBI Taxonomy" id="682080"/>
    <lineage>
        <taxon>Eukaryota</taxon>
        <taxon>Fungi</taxon>
        <taxon>Dikarya</taxon>
        <taxon>Ascomycota</taxon>
        <taxon>Pezizomycotina</taxon>
        <taxon>Dothideomycetes</taxon>
        <taxon>Pleosporomycetidae</taxon>
        <taxon>Pleosporales</taxon>
        <taxon>Tetraplosphaeriaceae</taxon>
        <taxon>Polyplosphaeria</taxon>
    </lineage>
</organism>
<dbReference type="GO" id="GO:0008237">
    <property type="term" value="F:metallopeptidase activity"/>
    <property type="evidence" value="ECO:0007669"/>
    <property type="project" value="InterPro"/>
</dbReference>
<proteinExistence type="predicted"/>
<reference evidence="2" key="1">
    <citation type="journal article" date="2020" name="Stud. Mycol.">
        <title>101 Dothideomycetes genomes: a test case for predicting lifestyles and emergence of pathogens.</title>
        <authorList>
            <person name="Haridas S."/>
            <person name="Albert R."/>
            <person name="Binder M."/>
            <person name="Bloem J."/>
            <person name="Labutti K."/>
            <person name="Salamov A."/>
            <person name="Andreopoulos B."/>
            <person name="Baker S."/>
            <person name="Barry K."/>
            <person name="Bills G."/>
            <person name="Bluhm B."/>
            <person name="Cannon C."/>
            <person name="Castanera R."/>
            <person name="Culley D."/>
            <person name="Daum C."/>
            <person name="Ezra D."/>
            <person name="Gonzalez J."/>
            <person name="Henrissat B."/>
            <person name="Kuo A."/>
            <person name="Liang C."/>
            <person name="Lipzen A."/>
            <person name="Lutzoni F."/>
            <person name="Magnuson J."/>
            <person name="Mondo S."/>
            <person name="Nolan M."/>
            <person name="Ohm R."/>
            <person name="Pangilinan J."/>
            <person name="Park H.-J."/>
            <person name="Ramirez L."/>
            <person name="Alfaro M."/>
            <person name="Sun H."/>
            <person name="Tritt A."/>
            <person name="Yoshinaga Y."/>
            <person name="Zwiers L.-H."/>
            <person name="Turgeon B."/>
            <person name="Goodwin S."/>
            <person name="Spatafora J."/>
            <person name="Crous P."/>
            <person name="Grigoriev I."/>
        </authorList>
    </citation>
    <scope>NUCLEOTIDE SEQUENCE</scope>
    <source>
        <strain evidence="2">CBS 125425</strain>
    </source>
</reference>
<dbReference type="EMBL" id="ML996302">
    <property type="protein sequence ID" value="KAF2727969.1"/>
    <property type="molecule type" value="Genomic_DNA"/>
</dbReference>
<evidence type="ECO:0000313" key="3">
    <source>
        <dbReference type="Proteomes" id="UP000799444"/>
    </source>
</evidence>
<sequence length="268" mass="30040">MILLPLFLAATSLLFQPTSAIPTPDSKTLLPRSVVYRGSFAFQNCDDGHITRLQIHIQDAERLALQAYAIARPGNRYYDAFFGTDPDFKAHPNDAELRERFKLLSTIRSARNVRSGSDGYFTLRCDAEGAPDKACLSTSRAPMMTVWATGEMFVCRSFWAGELSLSRIAAPVPQQGMQSLDTFSPTGGYILHELTHVIWFTNDQLLRNGAKMYAHEYTLRGVQEAGWHRGRTNADNYRMFATAAYWGSRSKAKWSVDPDKITTGRDGL</sequence>
<evidence type="ECO:0000313" key="2">
    <source>
        <dbReference type="EMBL" id="KAF2727969.1"/>
    </source>
</evidence>
<gene>
    <name evidence="2" type="ORF">EJ04DRAFT_569922</name>
</gene>
<dbReference type="AlphaFoldDB" id="A0A9P4QN27"/>
<keyword evidence="3" id="KW-1185">Reference proteome</keyword>
<evidence type="ECO:0008006" key="4">
    <source>
        <dbReference type="Google" id="ProtNLM"/>
    </source>
</evidence>
<keyword evidence="1" id="KW-0732">Signal</keyword>